<feature type="domain" description="HTH luxR-type" evidence="4">
    <location>
        <begin position="163"/>
        <end position="228"/>
    </location>
</feature>
<evidence type="ECO:0000256" key="2">
    <source>
        <dbReference type="ARBA" id="ARBA00023125"/>
    </source>
</evidence>
<dbReference type="KEGG" id="ppeg:KUA23_02005"/>
<feature type="domain" description="Response regulatory" evidence="5">
    <location>
        <begin position="10"/>
        <end position="128"/>
    </location>
</feature>
<dbReference type="RefSeq" id="WP_223204490.1">
    <property type="nucleotide sequence ID" value="NZ_CP078013.2"/>
</dbReference>
<dbReference type="Gene3D" id="3.40.50.2300">
    <property type="match status" value="1"/>
</dbReference>
<dbReference type="PROSITE" id="PS00622">
    <property type="entry name" value="HTH_LUXR_1"/>
    <property type="match status" value="1"/>
</dbReference>
<dbReference type="InterPro" id="IPR039420">
    <property type="entry name" value="WalR-like"/>
</dbReference>
<dbReference type="AlphaFoldDB" id="A0ABD7TQE0"/>
<dbReference type="InterPro" id="IPR000792">
    <property type="entry name" value="Tscrpt_reg_LuxR_C"/>
</dbReference>
<dbReference type="Pfam" id="PF00072">
    <property type="entry name" value="Response_reg"/>
    <property type="match status" value="1"/>
</dbReference>
<dbReference type="Proteomes" id="UP001056907">
    <property type="component" value="Chromosome"/>
</dbReference>
<dbReference type="SMART" id="SM00448">
    <property type="entry name" value="REC"/>
    <property type="match status" value="1"/>
</dbReference>
<dbReference type="GO" id="GO:0003677">
    <property type="term" value="F:DNA binding"/>
    <property type="evidence" value="ECO:0007669"/>
    <property type="project" value="UniProtKB-KW"/>
</dbReference>
<dbReference type="SUPFAM" id="SSF52172">
    <property type="entry name" value="CheY-like"/>
    <property type="match status" value="1"/>
</dbReference>
<dbReference type="PANTHER" id="PTHR43214">
    <property type="entry name" value="TWO-COMPONENT RESPONSE REGULATOR"/>
    <property type="match status" value="1"/>
</dbReference>
<evidence type="ECO:0000256" key="1">
    <source>
        <dbReference type="ARBA" id="ARBA00022553"/>
    </source>
</evidence>
<dbReference type="SMART" id="SM00421">
    <property type="entry name" value="HTH_LUXR"/>
    <property type="match status" value="1"/>
</dbReference>
<feature type="modified residue" description="4-aspartylphosphate" evidence="3">
    <location>
        <position position="61"/>
    </location>
</feature>
<dbReference type="PRINTS" id="PR00038">
    <property type="entry name" value="HTHLUXR"/>
</dbReference>
<dbReference type="Pfam" id="PF00196">
    <property type="entry name" value="GerE"/>
    <property type="match status" value="1"/>
</dbReference>
<gene>
    <name evidence="6" type="ORF">KUA23_02005</name>
</gene>
<sequence length="231" mass="25500">MRTLMSKTHSIMLLDDHEMVRQGIELGLSNEADLEVVGSFGTGRELLEALAAQPVEVIIMDFTLGPTELDGLSLIRAVSRRFKQSRPVVLSSHCTPATVSMALKAGCWGVVGKTQKLAELIMAVRTVAQGYIYLQPGMLSVEQGRQSILEWVNFKSNLEVSAALRPNACLTPKEQEVLRCFLDGMSVSSIAIKFSRSTSTISTQKQSAYRKLGIRTDSELFKFTRQFGKPE</sequence>
<protein>
    <submittedName>
        <fullName evidence="6">Response regulator transcription factor</fullName>
    </submittedName>
</protein>
<reference evidence="6" key="2">
    <citation type="submission" date="2024-04" db="EMBL/GenBank/DDBJ databases">
        <authorList>
            <person name="Diaz M."/>
            <person name="Bach T."/>
            <person name="Gonzalez Anta G."/>
            <person name="Agaras B."/>
            <person name="Wibberg D."/>
            <person name="Noguera F."/>
            <person name="Canciani W."/>
            <person name="Ybarra T."/>
            <person name="Nunez M.L."/>
            <person name="Valverde C."/>
        </authorList>
    </citation>
    <scope>NUCLEOTIDE SEQUENCE</scope>
    <source>
        <strain evidence="6">1008</strain>
    </source>
</reference>
<dbReference type="CDD" id="cd17535">
    <property type="entry name" value="REC_NarL-like"/>
    <property type="match status" value="1"/>
</dbReference>
<keyword evidence="2" id="KW-0238">DNA-binding</keyword>
<dbReference type="PANTHER" id="PTHR43214:SF43">
    <property type="entry name" value="TWO-COMPONENT RESPONSE REGULATOR"/>
    <property type="match status" value="1"/>
</dbReference>
<evidence type="ECO:0000313" key="6">
    <source>
        <dbReference type="EMBL" id="USW03892.2"/>
    </source>
</evidence>
<dbReference type="PROSITE" id="PS50110">
    <property type="entry name" value="RESPONSE_REGULATORY"/>
    <property type="match status" value="1"/>
</dbReference>
<dbReference type="CDD" id="cd06170">
    <property type="entry name" value="LuxR_C_like"/>
    <property type="match status" value="1"/>
</dbReference>
<evidence type="ECO:0000256" key="3">
    <source>
        <dbReference type="PROSITE-ProRule" id="PRU00169"/>
    </source>
</evidence>
<reference evidence="6" key="1">
    <citation type="journal article" date="2022" name="Front. Plant Sci.">
        <title>Agronomic efficiency and genome mining analysis of the wheat-biostimulant rhizospheric bacterium Pseudomonas pergaminensis sp. nov. strain 1008T.</title>
        <authorList>
            <person name="Diaz M."/>
            <person name="Bach T."/>
            <person name="Gonzalez Anta G."/>
            <person name="Agaras B."/>
            <person name="Wibberg D."/>
            <person name="Noguera F."/>
            <person name="Canciani W."/>
            <person name="Valverde C."/>
        </authorList>
    </citation>
    <scope>NUCLEOTIDE SEQUENCE</scope>
    <source>
        <strain evidence="6">1008</strain>
    </source>
</reference>
<dbReference type="InterPro" id="IPR011006">
    <property type="entry name" value="CheY-like_superfamily"/>
</dbReference>
<organism evidence="6 7">
    <name type="scientific">Pseudomonas pergaminensis</name>
    <dbReference type="NCBI Taxonomy" id="2853159"/>
    <lineage>
        <taxon>Bacteria</taxon>
        <taxon>Pseudomonadati</taxon>
        <taxon>Pseudomonadota</taxon>
        <taxon>Gammaproteobacteria</taxon>
        <taxon>Pseudomonadales</taxon>
        <taxon>Pseudomonadaceae</taxon>
        <taxon>Pseudomonas</taxon>
    </lineage>
</organism>
<dbReference type="EMBL" id="CP078013">
    <property type="protein sequence ID" value="USW03892.2"/>
    <property type="molecule type" value="Genomic_DNA"/>
</dbReference>
<evidence type="ECO:0000313" key="7">
    <source>
        <dbReference type="Proteomes" id="UP001056907"/>
    </source>
</evidence>
<evidence type="ECO:0000259" key="4">
    <source>
        <dbReference type="PROSITE" id="PS50043"/>
    </source>
</evidence>
<accession>A0ABD7TQE0</accession>
<dbReference type="InterPro" id="IPR016032">
    <property type="entry name" value="Sig_transdc_resp-reg_C-effctor"/>
</dbReference>
<dbReference type="SUPFAM" id="SSF46894">
    <property type="entry name" value="C-terminal effector domain of the bipartite response regulators"/>
    <property type="match status" value="1"/>
</dbReference>
<evidence type="ECO:0000259" key="5">
    <source>
        <dbReference type="PROSITE" id="PS50110"/>
    </source>
</evidence>
<dbReference type="InterPro" id="IPR001789">
    <property type="entry name" value="Sig_transdc_resp-reg_receiver"/>
</dbReference>
<proteinExistence type="predicted"/>
<name>A0ABD7TQE0_9PSED</name>
<keyword evidence="1 3" id="KW-0597">Phosphoprotein</keyword>
<dbReference type="InterPro" id="IPR058245">
    <property type="entry name" value="NreC/VraR/RcsB-like_REC"/>
</dbReference>
<dbReference type="PROSITE" id="PS50043">
    <property type="entry name" value="HTH_LUXR_2"/>
    <property type="match status" value="1"/>
</dbReference>